<evidence type="ECO:0000313" key="3">
    <source>
        <dbReference type="Proteomes" id="UP000288178"/>
    </source>
</evidence>
<dbReference type="RefSeq" id="WP_128200857.1">
    <property type="nucleotide sequence ID" value="NZ_SACT01000010.1"/>
</dbReference>
<dbReference type="AlphaFoldDB" id="A0A3S2TJL1"/>
<reference evidence="2 3" key="1">
    <citation type="submission" date="2019-01" db="EMBL/GenBank/DDBJ databases">
        <authorList>
            <person name="Chen W.-M."/>
        </authorList>
    </citation>
    <scope>NUCLEOTIDE SEQUENCE [LARGE SCALE GENOMIC DNA]</scope>
    <source>
        <strain evidence="2 3">ICH-3</strain>
    </source>
</reference>
<dbReference type="EMBL" id="SACT01000010">
    <property type="protein sequence ID" value="RVT48433.1"/>
    <property type="molecule type" value="Genomic_DNA"/>
</dbReference>
<feature type="signal peptide" evidence="1">
    <location>
        <begin position="1"/>
        <end position="24"/>
    </location>
</feature>
<evidence type="ECO:0000313" key="2">
    <source>
        <dbReference type="EMBL" id="RVT48433.1"/>
    </source>
</evidence>
<keyword evidence="3" id="KW-1185">Reference proteome</keyword>
<dbReference type="OrthoDB" id="6670339at2"/>
<evidence type="ECO:0000256" key="1">
    <source>
        <dbReference type="SAM" id="SignalP"/>
    </source>
</evidence>
<protein>
    <recommendedName>
        <fullName evidence="4">Carboxypeptidase regulatory-like domain-containing protein</fullName>
    </recommendedName>
</protein>
<dbReference type="PROSITE" id="PS51257">
    <property type="entry name" value="PROKAR_LIPOPROTEIN"/>
    <property type="match status" value="1"/>
</dbReference>
<proteinExistence type="predicted"/>
<gene>
    <name evidence="2" type="ORF">ENE75_22330</name>
</gene>
<evidence type="ECO:0008006" key="4">
    <source>
        <dbReference type="Google" id="ProtNLM"/>
    </source>
</evidence>
<accession>A0A3S2TJL1</accession>
<sequence>MTHLYRVIPAAAAACLLASCGGGGGSPPVTDTPPVTSSSGVAVDGYLQFATVLCDVNGNGVADAGERGAGTDAAGRFGFSPACDAPLVVTGGTNADTGLPFTGTLRAPAGATVVSPLTTLLAEGLAAADLLAALGLPDDTSLATTDPAATTDGVLQQPELYRATLALQQIVQGTASVLLELAGVDDAATQRAVYAAVARAAAAELAADGGTPPVLRNGTTVSPSVVDAIVQAAVSAVAGIAPPTPAVNAATLAQVVAGSLALQAERILGAGPSELTAVVADAQRSTVVGDFVRTNAAQLSAAPGDGSAALAATLVELVDPYLAIAGDSLRLVNGNAVTALSLAAFASADGISVPWPLAEPLTLEVTLARAANYTPMAGQKLSAAVSMQETTAGGQGSILALIDGVDVARVGDVLRLTVPSTARARVYGVSTDGRRKAVVDFANGVRNVTGSFETGGNVTSFPLGNIVNYAINQLSNDFTGIYALRGSYRVSLVLAGLDLRHADGSRFEAASLTVPTGLNSAGAVTSSVTVEGRGLTGTITLVD</sequence>
<keyword evidence="1" id="KW-0732">Signal</keyword>
<feature type="chain" id="PRO_5018745062" description="Carboxypeptidase regulatory-like domain-containing protein" evidence="1">
    <location>
        <begin position="25"/>
        <end position="543"/>
    </location>
</feature>
<comment type="caution">
    <text evidence="2">The sequence shown here is derived from an EMBL/GenBank/DDBJ whole genome shotgun (WGS) entry which is preliminary data.</text>
</comment>
<dbReference type="Proteomes" id="UP000288178">
    <property type="component" value="Unassembled WGS sequence"/>
</dbReference>
<name>A0A3S2TJL1_9BURK</name>
<organism evidence="2 3">
    <name type="scientific">Rubrivivax albus</name>
    <dbReference type="NCBI Taxonomy" id="2499835"/>
    <lineage>
        <taxon>Bacteria</taxon>
        <taxon>Pseudomonadati</taxon>
        <taxon>Pseudomonadota</taxon>
        <taxon>Betaproteobacteria</taxon>
        <taxon>Burkholderiales</taxon>
        <taxon>Sphaerotilaceae</taxon>
        <taxon>Rubrivivax</taxon>
    </lineage>
</organism>